<name>A0A8S9ZIZ1_9BILA</name>
<proteinExistence type="predicted"/>
<dbReference type="Proteomes" id="UP000605970">
    <property type="component" value="Unassembled WGS sequence"/>
</dbReference>
<protein>
    <submittedName>
        <fullName evidence="1">Uncharacterized protein</fullName>
    </submittedName>
</protein>
<dbReference type="OrthoDB" id="258495at2759"/>
<gene>
    <name evidence="1" type="ORF">Mgra_00007440</name>
</gene>
<evidence type="ECO:0000313" key="1">
    <source>
        <dbReference type="EMBL" id="KAF7633161.1"/>
    </source>
</evidence>
<feature type="non-terminal residue" evidence="1">
    <location>
        <position position="1"/>
    </location>
</feature>
<evidence type="ECO:0000313" key="2">
    <source>
        <dbReference type="Proteomes" id="UP000605970"/>
    </source>
</evidence>
<keyword evidence="2" id="KW-1185">Reference proteome</keyword>
<reference evidence="1" key="1">
    <citation type="journal article" date="2020" name="Ecol. Evol.">
        <title>Genome structure and content of the rice root-knot nematode (Meloidogyne graminicola).</title>
        <authorList>
            <person name="Phan N.T."/>
            <person name="Danchin E.G.J."/>
            <person name="Klopp C."/>
            <person name="Perfus-Barbeoch L."/>
            <person name="Kozlowski D.K."/>
            <person name="Koutsovoulos G.D."/>
            <person name="Lopez-Roques C."/>
            <person name="Bouchez O."/>
            <person name="Zahm M."/>
            <person name="Besnard G."/>
            <person name="Bellafiore S."/>
        </authorList>
    </citation>
    <scope>NUCLEOTIDE SEQUENCE</scope>
    <source>
        <strain evidence="1">VN-18</strain>
    </source>
</reference>
<comment type="caution">
    <text evidence="1">The sequence shown here is derived from an EMBL/GenBank/DDBJ whole genome shotgun (WGS) entry which is preliminary data.</text>
</comment>
<organism evidence="1 2">
    <name type="scientific">Meloidogyne graminicola</name>
    <dbReference type="NCBI Taxonomy" id="189291"/>
    <lineage>
        <taxon>Eukaryota</taxon>
        <taxon>Metazoa</taxon>
        <taxon>Ecdysozoa</taxon>
        <taxon>Nematoda</taxon>
        <taxon>Chromadorea</taxon>
        <taxon>Rhabditida</taxon>
        <taxon>Tylenchina</taxon>
        <taxon>Tylenchomorpha</taxon>
        <taxon>Tylenchoidea</taxon>
        <taxon>Meloidogynidae</taxon>
        <taxon>Meloidogyninae</taxon>
        <taxon>Meloidogyne</taxon>
    </lineage>
</organism>
<dbReference type="EMBL" id="JABEBT010000083">
    <property type="protein sequence ID" value="KAF7633161.1"/>
    <property type="molecule type" value="Genomic_DNA"/>
</dbReference>
<accession>A0A8S9ZIZ1</accession>
<dbReference type="AlphaFoldDB" id="A0A8S9ZIZ1"/>
<sequence>VFIPLSNKFEPPEKEDDLKEYFSVEEDGKLKYNFEKNDNQEEYNFEKKRKYILSLTGRRIFLEKDANNLFPYIELDKISVDTNFGNYAFCYDVSEAKEQI</sequence>